<name>A0AAD9PY99_ACRCE</name>
<keyword evidence="1" id="KW-0175">Coiled coil</keyword>
<reference evidence="3" key="1">
    <citation type="journal article" date="2023" name="G3 (Bethesda)">
        <title>Whole genome assembly and annotation of the endangered Caribbean coral Acropora cervicornis.</title>
        <authorList>
            <person name="Selwyn J.D."/>
            <person name="Vollmer S.V."/>
        </authorList>
    </citation>
    <scope>NUCLEOTIDE SEQUENCE</scope>
    <source>
        <strain evidence="3">K2</strain>
    </source>
</reference>
<protein>
    <submittedName>
        <fullName evidence="3">Uncharacterized protein</fullName>
    </submittedName>
</protein>
<dbReference type="EMBL" id="JARQWQ010000102">
    <property type="protein sequence ID" value="KAK2551076.1"/>
    <property type="molecule type" value="Genomic_DNA"/>
</dbReference>
<reference evidence="3" key="2">
    <citation type="journal article" date="2023" name="Science">
        <title>Genomic signatures of disease resistance in endangered staghorn corals.</title>
        <authorList>
            <person name="Vollmer S.V."/>
            <person name="Selwyn J.D."/>
            <person name="Despard B.A."/>
            <person name="Roesel C.L."/>
        </authorList>
    </citation>
    <scope>NUCLEOTIDE SEQUENCE</scope>
    <source>
        <strain evidence="3">K2</strain>
    </source>
</reference>
<feature type="coiled-coil region" evidence="1">
    <location>
        <begin position="26"/>
        <end position="60"/>
    </location>
</feature>
<feature type="region of interest" description="Disordered" evidence="2">
    <location>
        <begin position="264"/>
        <end position="289"/>
    </location>
</feature>
<accession>A0AAD9PY99</accession>
<evidence type="ECO:0000313" key="4">
    <source>
        <dbReference type="Proteomes" id="UP001249851"/>
    </source>
</evidence>
<dbReference type="AlphaFoldDB" id="A0AAD9PY99"/>
<proteinExistence type="predicted"/>
<evidence type="ECO:0000256" key="1">
    <source>
        <dbReference type="SAM" id="Coils"/>
    </source>
</evidence>
<keyword evidence="4" id="KW-1185">Reference proteome</keyword>
<evidence type="ECO:0000256" key="2">
    <source>
        <dbReference type="SAM" id="MobiDB-lite"/>
    </source>
</evidence>
<evidence type="ECO:0000313" key="3">
    <source>
        <dbReference type="EMBL" id="KAK2551076.1"/>
    </source>
</evidence>
<sequence>MPDEDFKSDISSIKKRAENDFVGALLKFHHRRVEKLTIKLRKLEQAKKHKRNNMDFTKNIPSRLKRGVFDLCEASTGVAFDGANEQTMLHAEYIYMMQKFCSVNNFKPQNSRVRSPDSRIFIARSSQGSKFLWDRNYRLQNSTTCIRNSETWIIVGCKTSAAWDQHYFSDFWDMRVKSLHSITLHEAMKIFSLPSTPCVLFSVVQSSVKPCQFIIFDLDVFQNMTLSFISSNFIRLQATKVNLFSRLLNSVKLKRKADSLDSFDVDNDNPRRPFKFDTQKETKGDPFNQ</sequence>
<gene>
    <name evidence="3" type="ORF">P5673_028140</name>
</gene>
<dbReference type="Proteomes" id="UP001249851">
    <property type="component" value="Unassembled WGS sequence"/>
</dbReference>
<feature type="compositionally biased region" description="Basic and acidic residues" evidence="2">
    <location>
        <begin position="268"/>
        <end position="289"/>
    </location>
</feature>
<comment type="caution">
    <text evidence="3">The sequence shown here is derived from an EMBL/GenBank/DDBJ whole genome shotgun (WGS) entry which is preliminary data.</text>
</comment>
<organism evidence="3 4">
    <name type="scientific">Acropora cervicornis</name>
    <name type="common">Staghorn coral</name>
    <dbReference type="NCBI Taxonomy" id="6130"/>
    <lineage>
        <taxon>Eukaryota</taxon>
        <taxon>Metazoa</taxon>
        <taxon>Cnidaria</taxon>
        <taxon>Anthozoa</taxon>
        <taxon>Hexacorallia</taxon>
        <taxon>Scleractinia</taxon>
        <taxon>Astrocoeniina</taxon>
        <taxon>Acroporidae</taxon>
        <taxon>Acropora</taxon>
    </lineage>
</organism>